<name>A0A431TLK9_9BURK</name>
<reference evidence="2 3" key="1">
    <citation type="submission" date="2018-12" db="EMBL/GenBank/DDBJ databases">
        <title>The genome of Variovorax gossypii DSM 100435.</title>
        <authorList>
            <person name="Gao J."/>
            <person name="Sun J."/>
        </authorList>
    </citation>
    <scope>NUCLEOTIDE SEQUENCE [LARGE SCALE GENOMIC DNA]</scope>
    <source>
        <strain evidence="2 3">DSM 100435</strain>
    </source>
</reference>
<dbReference type="Gene3D" id="3.40.390.10">
    <property type="entry name" value="Collagenase (Catalytic Domain)"/>
    <property type="match status" value="1"/>
</dbReference>
<accession>A0A431TLK9</accession>
<dbReference type="AlphaFoldDB" id="A0A431TLK9"/>
<evidence type="ECO:0000259" key="1">
    <source>
        <dbReference type="SMART" id="SM01351"/>
    </source>
</evidence>
<dbReference type="Pfam" id="PF14521">
    <property type="entry name" value="Aspzincin_M35"/>
    <property type="match status" value="1"/>
</dbReference>
<sequence>MMRKFLVVGDPPTTGGRVLPYDGPMIDMHGHRVALIGGRAYCEGCNGIGIIAKAGGPRRPQFIAEIALEGDVVVCQCPAPQPIISAQPHSAEYDDGAHTAHAGLNSNLIASPGWFSGDPETVAASKKLVDAVVKHPREAEQTEKICPNMTNKQFCDKMLELRDKAIYLIAQKRLPELERWDADDISRVEEWFGVADHSMREYLRKGLASCESVLKGMTCKNFIRLTPEGKGLSCIVPKYDDETIAMVCKPDLATRTIAINIPFCDLRDLSATHDSQLSTLIHEVTHFDDTFSSLDTIYHLSQSRAAARRDPAGMKRNADSIAGYVVWGEVFYAS</sequence>
<dbReference type="InterPro" id="IPR034108">
    <property type="entry name" value="Pept_M35-like_proteobacteria"/>
</dbReference>
<dbReference type="RefSeq" id="WP_126469579.1">
    <property type="nucleotide sequence ID" value="NZ_RXOE01000002.1"/>
</dbReference>
<dbReference type="GO" id="GO:0004222">
    <property type="term" value="F:metalloendopeptidase activity"/>
    <property type="evidence" value="ECO:0007669"/>
    <property type="project" value="InterPro"/>
</dbReference>
<dbReference type="CDD" id="cd14744">
    <property type="entry name" value="PAAR_CT_2"/>
    <property type="match status" value="1"/>
</dbReference>
<dbReference type="EMBL" id="RXOE01000002">
    <property type="protein sequence ID" value="RTQ34573.1"/>
    <property type="molecule type" value="Genomic_DNA"/>
</dbReference>
<dbReference type="Proteomes" id="UP000267418">
    <property type="component" value="Unassembled WGS sequence"/>
</dbReference>
<keyword evidence="3" id="KW-1185">Reference proteome</keyword>
<comment type="caution">
    <text evidence="2">The sequence shown here is derived from an EMBL/GenBank/DDBJ whole genome shotgun (WGS) entry which is preliminary data.</text>
</comment>
<evidence type="ECO:0000313" key="2">
    <source>
        <dbReference type="EMBL" id="RTQ34573.1"/>
    </source>
</evidence>
<dbReference type="OrthoDB" id="8841651at2"/>
<evidence type="ECO:0000313" key="3">
    <source>
        <dbReference type="Proteomes" id="UP000267418"/>
    </source>
</evidence>
<dbReference type="InterPro" id="IPR024079">
    <property type="entry name" value="MetalloPept_cat_dom_sf"/>
</dbReference>
<organism evidence="2 3">
    <name type="scientific">Variovorax gossypii</name>
    <dbReference type="NCBI Taxonomy" id="1679495"/>
    <lineage>
        <taxon>Bacteria</taxon>
        <taxon>Pseudomonadati</taxon>
        <taxon>Pseudomonadota</taxon>
        <taxon>Betaproteobacteria</taxon>
        <taxon>Burkholderiales</taxon>
        <taxon>Comamonadaceae</taxon>
        <taxon>Variovorax</taxon>
    </lineage>
</organism>
<gene>
    <name evidence="2" type="ORF">EJP69_09120</name>
</gene>
<dbReference type="CDD" id="cd11007">
    <property type="entry name" value="M35_like_1"/>
    <property type="match status" value="1"/>
</dbReference>
<feature type="domain" description="Lysine-specific metallo-endopeptidase" evidence="1">
    <location>
        <begin position="175"/>
        <end position="326"/>
    </location>
</feature>
<dbReference type="SUPFAM" id="SSF55486">
    <property type="entry name" value="Metalloproteases ('zincins'), catalytic domain"/>
    <property type="match status" value="1"/>
</dbReference>
<dbReference type="InterPro" id="IPR029463">
    <property type="entry name" value="Lys_MEP"/>
</dbReference>
<dbReference type="SMART" id="SM01351">
    <property type="entry name" value="Aspzincin_M35"/>
    <property type="match status" value="1"/>
</dbReference>
<proteinExistence type="predicted"/>
<protein>
    <recommendedName>
        <fullName evidence="1">Lysine-specific metallo-endopeptidase domain-containing protein</fullName>
    </recommendedName>
</protein>